<evidence type="ECO:0000313" key="4">
    <source>
        <dbReference type="Proteomes" id="UP001291623"/>
    </source>
</evidence>
<evidence type="ECO:0000256" key="1">
    <source>
        <dbReference type="ARBA" id="ARBA00007727"/>
    </source>
</evidence>
<reference evidence="3" key="1">
    <citation type="submission" date="2023-12" db="EMBL/GenBank/DDBJ databases">
        <title>Genome assembly of Anisodus tanguticus.</title>
        <authorList>
            <person name="Wang Y.-J."/>
        </authorList>
    </citation>
    <scope>NUCLEOTIDE SEQUENCE</scope>
    <source>
        <strain evidence="3">KB-2021</strain>
        <tissue evidence="3">Leaf</tissue>
    </source>
</reference>
<gene>
    <name evidence="3" type="ORF">RND71_035702</name>
</gene>
<dbReference type="InterPro" id="IPR026057">
    <property type="entry name" value="TBL_C"/>
</dbReference>
<dbReference type="GO" id="GO:0016740">
    <property type="term" value="F:transferase activity"/>
    <property type="evidence" value="ECO:0007669"/>
    <property type="project" value="InterPro"/>
</dbReference>
<comment type="similarity">
    <text evidence="1">Belongs to the PC-esterase family. TBL subfamily.</text>
</comment>
<accession>A0AAE1R5D2</accession>
<feature type="domain" description="Trichome birefringence-like C-terminal" evidence="2">
    <location>
        <begin position="24"/>
        <end position="117"/>
    </location>
</feature>
<name>A0AAE1R5D2_9SOLA</name>
<keyword evidence="4" id="KW-1185">Reference proteome</keyword>
<proteinExistence type="inferred from homology"/>
<sequence length="124" mass="14001">MGWAKSARRKLSLPIITAIISFAVRNKEWGNVNGIKCFNETRPVTKKGHWGTGSNKEMMKVVASVMRRMKVPVTVLNVTQLSEYRINAHTLIYGELQGKLLTDEQRADPLHFADCIHGESIFMS</sequence>
<dbReference type="Pfam" id="PF13839">
    <property type="entry name" value="PC-Esterase"/>
    <property type="match status" value="1"/>
</dbReference>
<comment type="caution">
    <text evidence="3">The sequence shown here is derived from an EMBL/GenBank/DDBJ whole genome shotgun (WGS) entry which is preliminary data.</text>
</comment>
<dbReference type="Proteomes" id="UP001291623">
    <property type="component" value="Unassembled WGS sequence"/>
</dbReference>
<dbReference type="EMBL" id="JAVYJV010000019">
    <property type="protein sequence ID" value="KAK4345526.1"/>
    <property type="molecule type" value="Genomic_DNA"/>
</dbReference>
<evidence type="ECO:0000313" key="3">
    <source>
        <dbReference type="EMBL" id="KAK4345526.1"/>
    </source>
</evidence>
<organism evidence="3 4">
    <name type="scientific">Anisodus tanguticus</name>
    <dbReference type="NCBI Taxonomy" id="243964"/>
    <lineage>
        <taxon>Eukaryota</taxon>
        <taxon>Viridiplantae</taxon>
        <taxon>Streptophyta</taxon>
        <taxon>Embryophyta</taxon>
        <taxon>Tracheophyta</taxon>
        <taxon>Spermatophyta</taxon>
        <taxon>Magnoliopsida</taxon>
        <taxon>eudicotyledons</taxon>
        <taxon>Gunneridae</taxon>
        <taxon>Pentapetalae</taxon>
        <taxon>asterids</taxon>
        <taxon>lamiids</taxon>
        <taxon>Solanales</taxon>
        <taxon>Solanaceae</taxon>
        <taxon>Solanoideae</taxon>
        <taxon>Hyoscyameae</taxon>
        <taxon>Anisodus</taxon>
    </lineage>
</organism>
<dbReference type="AlphaFoldDB" id="A0AAE1R5D2"/>
<protein>
    <recommendedName>
        <fullName evidence="2">Trichome birefringence-like C-terminal domain-containing protein</fullName>
    </recommendedName>
</protein>
<evidence type="ECO:0000259" key="2">
    <source>
        <dbReference type="Pfam" id="PF13839"/>
    </source>
</evidence>